<feature type="binding site" evidence="6">
    <location>
        <position position="453"/>
    </location>
    <ligand>
        <name>(6S)-5-formyl-5,6,7,8-tetrahydrofolate</name>
        <dbReference type="ChEBI" id="CHEBI:57457"/>
    </ligand>
</feature>
<dbReference type="GO" id="GO:0002098">
    <property type="term" value="P:tRNA wobble uridine modification"/>
    <property type="evidence" value="ECO:0007669"/>
    <property type="project" value="TreeGrafter"/>
</dbReference>
<evidence type="ECO:0000256" key="6">
    <source>
        <dbReference type="HAMAP-Rule" id="MF_00379"/>
    </source>
</evidence>
<dbReference type="OrthoDB" id="9805918at2"/>
<comment type="caution">
    <text evidence="6">Lacks conserved residue(s) required for the propagation of feature annotation.</text>
</comment>
<dbReference type="Gene3D" id="3.40.50.300">
    <property type="entry name" value="P-loop containing nucleotide triphosphate hydrolases"/>
    <property type="match status" value="1"/>
</dbReference>
<comment type="similarity">
    <text evidence="1 6 7">Belongs to the TRAFAC class TrmE-Era-EngA-EngB-Septin-like GTPase superfamily. TrmE GTPase family.</text>
</comment>
<comment type="cofactor">
    <cofactor evidence="6">
        <name>K(+)</name>
        <dbReference type="ChEBI" id="CHEBI:29103"/>
    </cofactor>
    <text evidence="6">Binds 1 potassium ion per subunit.</text>
</comment>
<dbReference type="NCBIfam" id="NF003661">
    <property type="entry name" value="PRK05291.1-3"/>
    <property type="match status" value="1"/>
</dbReference>
<dbReference type="InterPro" id="IPR027266">
    <property type="entry name" value="TrmE/GcvT-like"/>
</dbReference>
<evidence type="ECO:0000256" key="7">
    <source>
        <dbReference type="RuleBase" id="RU003313"/>
    </source>
</evidence>
<feature type="binding site" evidence="6">
    <location>
        <begin position="276"/>
        <end position="279"/>
    </location>
    <ligand>
        <name>GTP</name>
        <dbReference type="ChEBI" id="CHEBI:37565"/>
    </ligand>
</feature>
<name>A0A0H4J1B2_9PROT</name>
<dbReference type="PROSITE" id="PS51709">
    <property type="entry name" value="G_TRME"/>
    <property type="match status" value="1"/>
</dbReference>
<dbReference type="CDD" id="cd04164">
    <property type="entry name" value="trmE"/>
    <property type="match status" value="1"/>
</dbReference>
<dbReference type="GO" id="GO:0003924">
    <property type="term" value="F:GTPase activity"/>
    <property type="evidence" value="ECO:0007669"/>
    <property type="project" value="UniProtKB-UniRule"/>
</dbReference>
<evidence type="ECO:0000259" key="8">
    <source>
        <dbReference type="PROSITE" id="PS51709"/>
    </source>
</evidence>
<dbReference type="EC" id="3.6.-.-" evidence="6"/>
<feature type="binding site" evidence="6">
    <location>
        <position position="232"/>
    </location>
    <ligand>
        <name>K(+)</name>
        <dbReference type="ChEBI" id="CHEBI:29103"/>
    </ligand>
</feature>
<keyword evidence="2 6" id="KW-0819">tRNA processing</keyword>
<evidence type="ECO:0000256" key="5">
    <source>
        <dbReference type="ARBA" id="ARBA00023134"/>
    </source>
</evidence>
<dbReference type="Proteomes" id="UP000066549">
    <property type="component" value="Chromosome"/>
</dbReference>
<evidence type="ECO:0000256" key="3">
    <source>
        <dbReference type="ARBA" id="ARBA00022741"/>
    </source>
</evidence>
<keyword evidence="10" id="KW-1185">Reference proteome</keyword>
<dbReference type="SUPFAM" id="SSF116878">
    <property type="entry name" value="TrmE connector domain"/>
    <property type="match status" value="1"/>
</dbReference>
<evidence type="ECO:0000256" key="2">
    <source>
        <dbReference type="ARBA" id="ARBA00022694"/>
    </source>
</evidence>
<dbReference type="PANTHER" id="PTHR42714:SF2">
    <property type="entry name" value="TRNA MODIFICATION GTPASE GTPBP3, MITOCHONDRIAL"/>
    <property type="match status" value="1"/>
</dbReference>
<feature type="binding site" evidence="6">
    <location>
        <position position="257"/>
    </location>
    <ligand>
        <name>Mg(2+)</name>
        <dbReference type="ChEBI" id="CHEBI:18420"/>
    </ligand>
</feature>
<dbReference type="InterPro" id="IPR027417">
    <property type="entry name" value="P-loop_NTPase"/>
</dbReference>
<dbReference type="Gene3D" id="3.30.1360.120">
    <property type="entry name" value="Probable tRNA modification gtpase trme, domain 1"/>
    <property type="match status" value="1"/>
</dbReference>
<dbReference type="InterPro" id="IPR025867">
    <property type="entry name" value="MnmE_helical"/>
</dbReference>
<dbReference type="PATRIC" id="fig|1623450.3.peg.701"/>
<protein>
    <recommendedName>
        <fullName evidence="6">tRNA modification GTPase MnmE</fullName>
        <ecNumber evidence="6">3.6.-.-</ecNumber>
    </recommendedName>
</protein>
<keyword evidence="6" id="KW-0479">Metal-binding</keyword>
<dbReference type="CDD" id="cd14858">
    <property type="entry name" value="TrmE_N"/>
    <property type="match status" value="1"/>
</dbReference>
<keyword evidence="4 6" id="KW-0630">Potassium</keyword>
<dbReference type="Pfam" id="PF12631">
    <property type="entry name" value="MnmE_helical"/>
    <property type="match status" value="1"/>
</dbReference>
<dbReference type="PANTHER" id="PTHR42714">
    <property type="entry name" value="TRNA MODIFICATION GTPASE GTPBP3"/>
    <property type="match status" value="1"/>
</dbReference>
<dbReference type="NCBIfam" id="TIGR00231">
    <property type="entry name" value="small_GTP"/>
    <property type="match status" value="1"/>
</dbReference>
<keyword evidence="3 6" id="KW-0547">Nucleotide-binding</keyword>
<dbReference type="NCBIfam" id="TIGR00450">
    <property type="entry name" value="mnmE_trmE_thdF"/>
    <property type="match status" value="1"/>
</dbReference>
<keyword evidence="5 6" id="KW-0342">GTP-binding</keyword>
<feature type="binding site" evidence="6">
    <location>
        <begin position="232"/>
        <end position="237"/>
    </location>
    <ligand>
        <name>GTP</name>
        <dbReference type="ChEBI" id="CHEBI:37565"/>
    </ligand>
</feature>
<dbReference type="Gene3D" id="1.20.120.430">
    <property type="entry name" value="tRNA modification GTPase MnmE domain 2"/>
    <property type="match status" value="1"/>
</dbReference>
<dbReference type="HAMAP" id="MF_00379">
    <property type="entry name" value="GTPase_MnmE"/>
    <property type="match status" value="1"/>
</dbReference>
<proteinExistence type="inferred from homology"/>
<comment type="subunit">
    <text evidence="6">Homodimer. Heterotetramer of two MnmE and two MnmG subunits.</text>
</comment>
<feature type="binding site" evidence="6">
    <location>
        <position position="29"/>
    </location>
    <ligand>
        <name>(6S)-5-formyl-5,6,7,8-tetrahydrofolate</name>
        <dbReference type="ChEBI" id="CHEBI:57457"/>
    </ligand>
</feature>
<reference evidence="9 10" key="1">
    <citation type="submission" date="2015-03" db="EMBL/GenBank/DDBJ databases">
        <title>Comparative analysis of the OM43 clade including a novel species from Red Sea uncovers genomic and metabolic diversity among marine methylotrophs.</title>
        <authorList>
            <person name="Jimenez-Infante F."/>
            <person name="Ngugi D.K."/>
            <person name="Vinu M."/>
            <person name="Alam I."/>
            <person name="Kamau A."/>
            <person name="Blom J."/>
            <person name="Bajic V.B."/>
            <person name="Stingl U."/>
        </authorList>
    </citation>
    <scope>NUCLEOTIDE SEQUENCE [LARGE SCALE GENOMIC DNA]</scope>
    <source>
        <strain evidence="9 10">MBRSH7</strain>
    </source>
</reference>
<comment type="subcellular location">
    <subcellularLocation>
        <location evidence="6">Cytoplasm</location>
    </subcellularLocation>
</comment>
<feature type="binding site" evidence="6">
    <location>
        <position position="236"/>
    </location>
    <ligand>
        <name>Mg(2+)</name>
        <dbReference type="ChEBI" id="CHEBI:18420"/>
    </ligand>
</feature>
<dbReference type="AlphaFoldDB" id="A0A0H4J1B2"/>
<dbReference type="InterPro" id="IPR006073">
    <property type="entry name" value="GTP-bd"/>
</dbReference>
<evidence type="ECO:0000313" key="9">
    <source>
        <dbReference type="EMBL" id="AKO65805.1"/>
    </source>
</evidence>
<feature type="binding site" evidence="6">
    <location>
        <begin position="251"/>
        <end position="257"/>
    </location>
    <ligand>
        <name>GTP</name>
        <dbReference type="ChEBI" id="CHEBI:37565"/>
    </ligand>
</feature>
<feature type="binding site" evidence="6">
    <location>
        <position position="87"/>
    </location>
    <ligand>
        <name>(6S)-5-formyl-5,6,7,8-tetrahydrofolate</name>
        <dbReference type="ChEBI" id="CHEBI:57457"/>
    </ligand>
</feature>
<feature type="binding site" evidence="6">
    <location>
        <position position="253"/>
    </location>
    <ligand>
        <name>K(+)</name>
        <dbReference type="ChEBI" id="CHEBI:29103"/>
    </ligand>
</feature>
<dbReference type="GO" id="GO:0030488">
    <property type="term" value="P:tRNA methylation"/>
    <property type="evidence" value="ECO:0007669"/>
    <property type="project" value="TreeGrafter"/>
</dbReference>
<keyword evidence="6" id="KW-0460">Magnesium</keyword>
<feature type="binding site" evidence="6">
    <location>
        <position position="126"/>
    </location>
    <ligand>
        <name>(6S)-5-formyl-5,6,7,8-tetrahydrofolate</name>
        <dbReference type="ChEBI" id="CHEBI:57457"/>
    </ligand>
</feature>
<evidence type="ECO:0000256" key="1">
    <source>
        <dbReference type="ARBA" id="ARBA00011043"/>
    </source>
</evidence>
<sequence>MVNSSFVNDDSTIAAIATAAGMGGVGVIRISGPDAFTIAHQITHLDSIDSHRAHFTSFYSNEGQLLDKGLLIGFKGPKSFTGEDVAEFQLHGGPALLQSLLEEALSMGARMAKPGEFTYRAFLNNKLDLTQAEAVADIINASTKSAVINAANSLKGNFSLQINDLLKKLIDIRMYIEACLDFPEEEIDFIEKGQIKSKIQSIQQAIVALKETAAKGQMIQDGFQVCLVGKPNVGKSTLMNLFSQEEVAIVTNVPGTTRDPVRASIALKGVPLSFVDTAGIRETEDIVEQAGIKKTREIIGRSALVLVLLESLDDADDYLKQNILQDECNVIWILNKIDLNNEPPQVTDYAGQPLVAISAKCGTGLDLLEDQILQIFGLNHLEGNEQLFSSRQRHLEALKQIGHHLITALDQLDQPELVAEELTLAQKEMSGITGEFSTEDLLGEIFSRFCIGK</sequence>
<evidence type="ECO:0000313" key="10">
    <source>
        <dbReference type="Proteomes" id="UP000066549"/>
    </source>
</evidence>
<dbReference type="GO" id="GO:0046872">
    <property type="term" value="F:metal ion binding"/>
    <property type="evidence" value="ECO:0007669"/>
    <property type="project" value="UniProtKB-KW"/>
</dbReference>
<accession>A0A0H4J1B2</accession>
<feature type="binding site" evidence="6">
    <location>
        <position position="256"/>
    </location>
    <ligand>
        <name>K(+)</name>
        <dbReference type="ChEBI" id="CHEBI:29103"/>
    </ligand>
</feature>
<dbReference type="InterPro" id="IPR027368">
    <property type="entry name" value="MnmE_dom2"/>
</dbReference>
<dbReference type="EMBL" id="CP011002">
    <property type="protein sequence ID" value="AKO65805.1"/>
    <property type="molecule type" value="Genomic_DNA"/>
</dbReference>
<feature type="binding site" evidence="6">
    <location>
        <position position="251"/>
    </location>
    <ligand>
        <name>K(+)</name>
        <dbReference type="ChEBI" id="CHEBI:29103"/>
    </ligand>
</feature>
<dbReference type="SUPFAM" id="SSF52540">
    <property type="entry name" value="P-loop containing nucleoside triphosphate hydrolases"/>
    <property type="match status" value="1"/>
</dbReference>
<dbReference type="InterPro" id="IPR031168">
    <property type="entry name" value="G_TrmE"/>
</dbReference>
<feature type="domain" description="TrmE-type G" evidence="8">
    <location>
        <begin position="222"/>
        <end position="377"/>
    </location>
</feature>
<keyword evidence="6" id="KW-0378">Hydrolase</keyword>
<dbReference type="InterPro" id="IPR004520">
    <property type="entry name" value="GTPase_MnmE"/>
</dbReference>
<organism evidence="9 10">
    <name type="scientific">Methylophilales bacterium MBRS-H7</name>
    <dbReference type="NCBI Taxonomy" id="1623450"/>
    <lineage>
        <taxon>Bacteria</taxon>
        <taxon>Pseudomonadati</taxon>
        <taxon>Pseudomonadota</taxon>
        <taxon>Betaproteobacteria</taxon>
        <taxon>Nitrosomonadales</taxon>
        <taxon>OM43 clade</taxon>
    </lineage>
</organism>
<dbReference type="GO" id="GO:0005829">
    <property type="term" value="C:cytosol"/>
    <property type="evidence" value="ECO:0007669"/>
    <property type="project" value="TreeGrafter"/>
</dbReference>
<dbReference type="GO" id="GO:0005525">
    <property type="term" value="F:GTP binding"/>
    <property type="evidence" value="ECO:0007669"/>
    <property type="project" value="UniProtKB-UniRule"/>
</dbReference>
<keyword evidence="6" id="KW-0963">Cytoplasm</keyword>
<comment type="function">
    <text evidence="6">Exhibits a very high intrinsic GTPase hydrolysis rate. Involved in the addition of a carboxymethylaminomethyl (cmnm) group at the wobble position (U34) of certain tRNAs, forming tRNA-cmnm(5)s(2)U34.</text>
</comment>
<dbReference type="InterPro" id="IPR018948">
    <property type="entry name" value="GTP-bd_TrmE_N"/>
</dbReference>
<dbReference type="InterPro" id="IPR005225">
    <property type="entry name" value="Small_GTP-bd"/>
</dbReference>
<evidence type="ECO:0000256" key="4">
    <source>
        <dbReference type="ARBA" id="ARBA00022958"/>
    </source>
</evidence>
<dbReference type="Pfam" id="PF01926">
    <property type="entry name" value="MMR_HSR1"/>
    <property type="match status" value="1"/>
</dbReference>
<gene>
    <name evidence="6" type="primary">mnmE</name>
    <name evidence="6" type="synonym">trmE</name>
    <name evidence="9" type="ORF">VI33_03550</name>
</gene>
<dbReference type="Pfam" id="PF10396">
    <property type="entry name" value="TrmE_N"/>
    <property type="match status" value="1"/>
</dbReference>
<dbReference type="PRINTS" id="PR00449">
    <property type="entry name" value="RASTRNSFRMNG"/>
</dbReference>